<sequence length="86" mass="9698">MRKAMEYQEQATETTEAEHTESLKDANVAVEDVKLVNTVQERLDNLREITKEETTVSDEENDDSTSEVKDGSDAQESDQTESQTES</sequence>
<feature type="region of interest" description="Disordered" evidence="1">
    <location>
        <begin position="46"/>
        <end position="86"/>
    </location>
</feature>
<organism evidence="2">
    <name type="scientific">marine sediment metagenome</name>
    <dbReference type="NCBI Taxonomy" id="412755"/>
    <lineage>
        <taxon>unclassified sequences</taxon>
        <taxon>metagenomes</taxon>
        <taxon>ecological metagenomes</taxon>
    </lineage>
</organism>
<feature type="region of interest" description="Disordered" evidence="1">
    <location>
        <begin position="1"/>
        <end position="25"/>
    </location>
</feature>
<evidence type="ECO:0000256" key="1">
    <source>
        <dbReference type="SAM" id="MobiDB-lite"/>
    </source>
</evidence>
<accession>A0A0F9T1V9</accession>
<feature type="compositionally biased region" description="Acidic residues" evidence="1">
    <location>
        <begin position="55"/>
        <end position="65"/>
    </location>
</feature>
<comment type="caution">
    <text evidence="2">The sequence shown here is derived from an EMBL/GenBank/DDBJ whole genome shotgun (WGS) entry which is preliminary data.</text>
</comment>
<proteinExistence type="predicted"/>
<evidence type="ECO:0000313" key="2">
    <source>
        <dbReference type="EMBL" id="KKN35488.1"/>
    </source>
</evidence>
<name>A0A0F9T1V9_9ZZZZ</name>
<protein>
    <submittedName>
        <fullName evidence="2">Uncharacterized protein</fullName>
    </submittedName>
</protein>
<feature type="non-terminal residue" evidence="2">
    <location>
        <position position="86"/>
    </location>
</feature>
<gene>
    <name evidence="2" type="ORF">LCGC14_0783400</name>
</gene>
<dbReference type="AlphaFoldDB" id="A0A0F9T1V9"/>
<dbReference type="EMBL" id="LAZR01002036">
    <property type="protein sequence ID" value="KKN35488.1"/>
    <property type="molecule type" value="Genomic_DNA"/>
</dbReference>
<reference evidence="2" key="1">
    <citation type="journal article" date="2015" name="Nature">
        <title>Complex archaea that bridge the gap between prokaryotes and eukaryotes.</title>
        <authorList>
            <person name="Spang A."/>
            <person name="Saw J.H."/>
            <person name="Jorgensen S.L."/>
            <person name="Zaremba-Niedzwiedzka K."/>
            <person name="Martijn J."/>
            <person name="Lind A.E."/>
            <person name="van Eijk R."/>
            <person name="Schleper C."/>
            <person name="Guy L."/>
            <person name="Ettema T.J."/>
        </authorList>
    </citation>
    <scope>NUCLEOTIDE SEQUENCE</scope>
</reference>